<evidence type="ECO:0000313" key="3">
    <source>
        <dbReference type="Proteomes" id="UP000823941"/>
    </source>
</evidence>
<reference evidence="2 3" key="1">
    <citation type="submission" date="2021-06" db="EMBL/GenBank/DDBJ databases">
        <title>A haploid diamondback moth (Plutella xylostella L.) genome assembly resolves 31 chromosomes and identifies a diamide resistance mutation.</title>
        <authorList>
            <person name="Ward C.M."/>
            <person name="Perry K.D."/>
            <person name="Baker G."/>
            <person name="Powis K."/>
            <person name="Heckel D.G."/>
            <person name="Baxter S.W."/>
        </authorList>
    </citation>
    <scope>NUCLEOTIDE SEQUENCE [LARGE SCALE GENOMIC DNA]</scope>
    <source>
        <strain evidence="2 3">LV</strain>
        <tissue evidence="2">Single pupa</tissue>
    </source>
</reference>
<accession>A0ABQ7Q866</accession>
<sequence>MEEKAEEVGPTDSVSDSRYIGENYYGDSSDSPMSSPRFKYNRRRQRHVKHSRKIDYILQKIDSLSRQINPPTVEDQPEGLEYTIDHQASDLTSLYEAAAQSVDMCSDVNIMDVTPVETTPVAMVETQPSASCVNQNIFSATTPNLQSKVPTIKPVIPEELELVNCLQRFGTSNWNNIPFFETQKTHLFTPGYYSLQTNMELKPYDVASNIQRDFENTLAAATHAALTQRKALQERLQSLVDWSTKEGNLTSDSIFEKVKELFTDDSKFTKCGDDILQILCGKRASIIQSRRNNILKQCSNTILAEKIREIPPSSIHLFENEHLNKLLVDNGGTGKHFLKPTFNMNRPDSLPNSKRYVNKSRNIQPNHDKRNVPFQSFRDSNYQREFNHSSYRRFTENCPGPSRPSKRKEEFSSRSTPYDAKRRKFK</sequence>
<proteinExistence type="predicted"/>
<protein>
    <submittedName>
        <fullName evidence="2">Uncharacterized protein</fullName>
    </submittedName>
</protein>
<comment type="caution">
    <text evidence="2">The sequence shown here is derived from an EMBL/GenBank/DDBJ whole genome shotgun (WGS) entry which is preliminary data.</text>
</comment>
<dbReference type="EMBL" id="JAHIBW010000019">
    <property type="protein sequence ID" value="KAG7301424.1"/>
    <property type="molecule type" value="Genomic_DNA"/>
</dbReference>
<feature type="region of interest" description="Disordered" evidence="1">
    <location>
        <begin position="385"/>
        <end position="426"/>
    </location>
</feature>
<name>A0ABQ7Q866_PLUXY</name>
<organism evidence="2 3">
    <name type="scientific">Plutella xylostella</name>
    <name type="common">Diamondback moth</name>
    <name type="synonym">Plutella maculipennis</name>
    <dbReference type="NCBI Taxonomy" id="51655"/>
    <lineage>
        <taxon>Eukaryota</taxon>
        <taxon>Metazoa</taxon>
        <taxon>Ecdysozoa</taxon>
        <taxon>Arthropoda</taxon>
        <taxon>Hexapoda</taxon>
        <taxon>Insecta</taxon>
        <taxon>Pterygota</taxon>
        <taxon>Neoptera</taxon>
        <taxon>Endopterygota</taxon>
        <taxon>Lepidoptera</taxon>
        <taxon>Glossata</taxon>
        <taxon>Ditrysia</taxon>
        <taxon>Yponomeutoidea</taxon>
        <taxon>Plutellidae</taxon>
        <taxon>Plutella</taxon>
    </lineage>
</organism>
<evidence type="ECO:0000256" key="1">
    <source>
        <dbReference type="SAM" id="MobiDB-lite"/>
    </source>
</evidence>
<evidence type="ECO:0000313" key="2">
    <source>
        <dbReference type="EMBL" id="KAG7301424.1"/>
    </source>
</evidence>
<keyword evidence="3" id="KW-1185">Reference proteome</keyword>
<gene>
    <name evidence="2" type="ORF">JYU34_014371</name>
</gene>
<dbReference type="Proteomes" id="UP000823941">
    <property type="component" value="Chromosome 19"/>
</dbReference>
<feature type="region of interest" description="Disordered" evidence="1">
    <location>
        <begin position="1"/>
        <end position="45"/>
    </location>
</feature>